<evidence type="ECO:0000313" key="7">
    <source>
        <dbReference type="WBParaSite" id="SCUD_0001218901-mRNA-1"/>
    </source>
</evidence>
<evidence type="ECO:0000313" key="5">
    <source>
        <dbReference type="EMBL" id="VDP47782.1"/>
    </source>
</evidence>
<dbReference type="STRING" id="6186.A0A183KAZ8"/>
<keyword evidence="4" id="KW-0807">Transducer</keyword>
<protein>
    <submittedName>
        <fullName evidence="7">G_PROTEIN_RECEP_F1_2 domain-containing protein</fullName>
    </submittedName>
</protein>
<dbReference type="Gene3D" id="1.20.1070.10">
    <property type="entry name" value="Rhodopsin 7-helix transmembrane proteins"/>
    <property type="match status" value="1"/>
</dbReference>
<dbReference type="Proteomes" id="UP000279833">
    <property type="component" value="Unassembled WGS sequence"/>
</dbReference>
<evidence type="ECO:0000256" key="3">
    <source>
        <dbReference type="ARBA" id="ARBA00023170"/>
    </source>
</evidence>
<organism evidence="7">
    <name type="scientific">Schistosoma curassoni</name>
    <dbReference type="NCBI Taxonomy" id="6186"/>
    <lineage>
        <taxon>Eukaryota</taxon>
        <taxon>Metazoa</taxon>
        <taxon>Spiralia</taxon>
        <taxon>Lophotrochozoa</taxon>
        <taxon>Platyhelminthes</taxon>
        <taxon>Trematoda</taxon>
        <taxon>Digenea</taxon>
        <taxon>Strigeidida</taxon>
        <taxon>Schistosomatoidea</taxon>
        <taxon>Schistosomatidae</taxon>
        <taxon>Schistosoma</taxon>
    </lineage>
</organism>
<dbReference type="GO" id="GO:0004930">
    <property type="term" value="F:G protein-coupled receptor activity"/>
    <property type="evidence" value="ECO:0007669"/>
    <property type="project" value="UniProtKB-KW"/>
</dbReference>
<evidence type="ECO:0000256" key="2">
    <source>
        <dbReference type="ARBA" id="ARBA00023040"/>
    </source>
</evidence>
<comment type="subcellular location">
    <subcellularLocation>
        <location evidence="1">Membrane</location>
        <topology evidence="1">Multi-pass membrane protein</topology>
    </subcellularLocation>
</comment>
<keyword evidence="6" id="KW-1185">Reference proteome</keyword>
<sequence length="184" mass="20812">MELDGGRQETRDSGFVLLDTRQQGVPIILKETVLPGGFDLVSHSFTLLLALLSAAGYNTANMIPVSVFRFLQWLGYVNSFLNPLIYAKFDREFRGPFKMILLCHCRNINARLRAVHYSAQYGLPSSSSKRQSIVVPSLYTRNDMASRCLGQSVNQRSTSAVPIRPRRRPQMNFRNAISGRTDER</sequence>
<dbReference type="PANTHER" id="PTHR24248">
    <property type="entry name" value="ADRENERGIC RECEPTOR-RELATED G-PROTEIN COUPLED RECEPTOR"/>
    <property type="match status" value="1"/>
</dbReference>
<evidence type="ECO:0000313" key="6">
    <source>
        <dbReference type="Proteomes" id="UP000279833"/>
    </source>
</evidence>
<keyword evidence="2" id="KW-0297">G-protein coupled receptor</keyword>
<evidence type="ECO:0000256" key="1">
    <source>
        <dbReference type="ARBA" id="ARBA00004141"/>
    </source>
</evidence>
<evidence type="ECO:0000256" key="4">
    <source>
        <dbReference type="ARBA" id="ARBA00023224"/>
    </source>
</evidence>
<dbReference type="SUPFAM" id="SSF81321">
    <property type="entry name" value="Family A G protein-coupled receptor-like"/>
    <property type="match status" value="1"/>
</dbReference>
<proteinExistence type="predicted"/>
<accession>A0A183KAZ8</accession>
<gene>
    <name evidence="5" type="ORF">SCUD_LOCUS12186</name>
</gene>
<reference evidence="7" key="1">
    <citation type="submission" date="2016-06" db="UniProtKB">
        <authorList>
            <consortium name="WormBaseParasite"/>
        </authorList>
    </citation>
    <scope>IDENTIFICATION</scope>
</reference>
<dbReference type="GO" id="GO:0005886">
    <property type="term" value="C:plasma membrane"/>
    <property type="evidence" value="ECO:0007669"/>
    <property type="project" value="TreeGrafter"/>
</dbReference>
<dbReference type="WBParaSite" id="SCUD_0001218901-mRNA-1">
    <property type="protein sequence ID" value="SCUD_0001218901-mRNA-1"/>
    <property type="gene ID" value="SCUD_0001218901"/>
</dbReference>
<name>A0A183KAZ8_9TREM</name>
<dbReference type="EMBL" id="UZAK01034936">
    <property type="protein sequence ID" value="VDP47782.1"/>
    <property type="molecule type" value="Genomic_DNA"/>
</dbReference>
<keyword evidence="3" id="KW-0675">Receptor</keyword>
<reference evidence="5 6" key="2">
    <citation type="submission" date="2018-11" db="EMBL/GenBank/DDBJ databases">
        <authorList>
            <consortium name="Pathogen Informatics"/>
        </authorList>
    </citation>
    <scope>NUCLEOTIDE SEQUENCE [LARGE SCALE GENOMIC DNA]</scope>
    <source>
        <strain evidence="5">Dakar</strain>
        <strain evidence="6">Dakar, Senegal</strain>
    </source>
</reference>
<dbReference type="AlphaFoldDB" id="A0A183KAZ8"/>